<dbReference type="Gene3D" id="1.10.1780.10">
    <property type="entry name" value="Clp, N-terminal domain"/>
    <property type="match status" value="1"/>
</dbReference>
<gene>
    <name evidence="1" type="ORF">BL253_03800</name>
</gene>
<dbReference type="STRING" id="1834516.BL253_03800"/>
<evidence type="ECO:0000313" key="2">
    <source>
        <dbReference type="Proteomes" id="UP000188929"/>
    </source>
</evidence>
<organism evidence="1 2">
    <name type="scientific">Pseudofrankia asymbiotica</name>
    <dbReference type="NCBI Taxonomy" id="1834516"/>
    <lineage>
        <taxon>Bacteria</taxon>
        <taxon>Bacillati</taxon>
        <taxon>Actinomycetota</taxon>
        <taxon>Actinomycetes</taxon>
        <taxon>Frankiales</taxon>
        <taxon>Frankiaceae</taxon>
        <taxon>Pseudofrankia</taxon>
    </lineage>
</organism>
<dbReference type="Proteomes" id="UP000188929">
    <property type="component" value="Unassembled WGS sequence"/>
</dbReference>
<dbReference type="AlphaFoldDB" id="A0A1V2IKD2"/>
<dbReference type="OrthoDB" id="3218377at2"/>
<protein>
    <submittedName>
        <fullName evidence="1">Clp protease</fullName>
    </submittedName>
</protein>
<dbReference type="InterPro" id="IPR036628">
    <property type="entry name" value="Clp_N_dom_sf"/>
</dbReference>
<proteinExistence type="predicted"/>
<name>A0A1V2IKD2_9ACTN</name>
<evidence type="ECO:0000313" key="1">
    <source>
        <dbReference type="EMBL" id="ONH32851.1"/>
    </source>
</evidence>
<reference evidence="2" key="1">
    <citation type="submission" date="2016-10" db="EMBL/GenBank/DDBJ databases">
        <title>Frankia sp. NRRL B-16386 Genome sequencing.</title>
        <authorList>
            <person name="Ghodhbane-Gtari F."/>
            <person name="Swanson E."/>
            <person name="Gueddou A."/>
            <person name="Hezbri K."/>
            <person name="Ktari K."/>
            <person name="Nouioui I."/>
            <person name="Morris K."/>
            <person name="Simpson S."/>
            <person name="Abebe-Akele F."/>
            <person name="Thomas K."/>
            <person name="Gtari M."/>
            <person name="Tisa L.S."/>
        </authorList>
    </citation>
    <scope>NUCLEOTIDE SEQUENCE [LARGE SCALE GENOMIC DNA]</scope>
    <source>
        <strain evidence="2">NRRL B-16386</strain>
    </source>
</reference>
<accession>A0A1V2IKD2</accession>
<keyword evidence="1" id="KW-0378">Hydrolase</keyword>
<keyword evidence="1" id="KW-0645">Protease</keyword>
<dbReference type="EMBL" id="MOMC01000008">
    <property type="protein sequence ID" value="ONH32851.1"/>
    <property type="molecule type" value="Genomic_DNA"/>
</dbReference>
<sequence>MPARFAAGARGVVSAALAEARLRGDRRIGTEHLLLGVLHHPDTEAARSLGVGLAAARGALAILDQDALRALGIAVAAAPAGTPAHDDADPWPAIPPVADGPGAGDEPAGAMAGGADLFGRAGRRPTPAQVVQLRTALSSGARAVLSGALVAVPASPGLRATPELVLLALLERPPPDPAAALLDRLGVDRAAIRARLGGLSP</sequence>
<keyword evidence="2" id="KW-1185">Reference proteome</keyword>
<comment type="caution">
    <text evidence="1">The sequence shown here is derived from an EMBL/GenBank/DDBJ whole genome shotgun (WGS) entry which is preliminary data.</text>
</comment>
<dbReference type="GO" id="GO:0006508">
    <property type="term" value="P:proteolysis"/>
    <property type="evidence" value="ECO:0007669"/>
    <property type="project" value="UniProtKB-KW"/>
</dbReference>
<dbReference type="RefSeq" id="WP_076813578.1">
    <property type="nucleotide sequence ID" value="NZ_MOMC01000008.1"/>
</dbReference>
<dbReference type="GO" id="GO:0008233">
    <property type="term" value="F:peptidase activity"/>
    <property type="evidence" value="ECO:0007669"/>
    <property type="project" value="UniProtKB-KW"/>
</dbReference>